<reference evidence="1" key="1">
    <citation type="submission" date="2021-06" db="EMBL/GenBank/DDBJ databases">
        <authorList>
            <person name="Kallberg Y."/>
            <person name="Tangrot J."/>
            <person name="Rosling A."/>
        </authorList>
    </citation>
    <scope>NUCLEOTIDE SEQUENCE</scope>
    <source>
        <strain evidence="1">28 12/20/2015</strain>
    </source>
</reference>
<name>A0ACA9K408_9GLOM</name>
<proteinExistence type="predicted"/>
<gene>
    <name evidence="1" type="ORF">SPELUC_LOCUS791</name>
</gene>
<accession>A0ACA9K408</accession>
<sequence length="266" mass="30666">MIVNKVQVLVKYLSKLSLLLESLENYSLFGLTSEIQILLDRQLHDYLSSILAELCKEKNEDVNIIDNLVTNQNAKINNQKQCRECGKNKIENLKRKCPQCYTKLSMLAETQQESKQPILRKKLFATMGYADFESLGPRSCPDYKEESHRFRIQLRKTGFLDPNKNCDFESLDKNNKLSKFSLTKSSELTCYISITLDEAQLQSADSSLKKEEIVFMIETLVGSLNEAKRPQFKGLKSKKKDELLIILQQVRDFHNVSDVVEIEETL</sequence>
<dbReference type="Proteomes" id="UP000789366">
    <property type="component" value="Unassembled WGS sequence"/>
</dbReference>
<evidence type="ECO:0000313" key="1">
    <source>
        <dbReference type="EMBL" id="CAG8450928.1"/>
    </source>
</evidence>
<dbReference type="EMBL" id="CAJVPW010000344">
    <property type="protein sequence ID" value="CAG8450928.1"/>
    <property type="molecule type" value="Genomic_DNA"/>
</dbReference>
<comment type="caution">
    <text evidence="1">The sequence shown here is derived from an EMBL/GenBank/DDBJ whole genome shotgun (WGS) entry which is preliminary data.</text>
</comment>
<keyword evidence="2" id="KW-1185">Reference proteome</keyword>
<protein>
    <submittedName>
        <fullName evidence="1">4550_t:CDS:1</fullName>
    </submittedName>
</protein>
<organism evidence="1 2">
    <name type="scientific">Cetraspora pellucida</name>
    <dbReference type="NCBI Taxonomy" id="1433469"/>
    <lineage>
        <taxon>Eukaryota</taxon>
        <taxon>Fungi</taxon>
        <taxon>Fungi incertae sedis</taxon>
        <taxon>Mucoromycota</taxon>
        <taxon>Glomeromycotina</taxon>
        <taxon>Glomeromycetes</taxon>
        <taxon>Diversisporales</taxon>
        <taxon>Gigasporaceae</taxon>
        <taxon>Cetraspora</taxon>
    </lineage>
</organism>
<evidence type="ECO:0000313" key="2">
    <source>
        <dbReference type="Proteomes" id="UP000789366"/>
    </source>
</evidence>